<evidence type="ECO:0000313" key="5">
    <source>
        <dbReference type="RefSeq" id="XP_022925245.1"/>
    </source>
</evidence>
<feature type="repeat" description="RCC1" evidence="2">
    <location>
        <begin position="33"/>
        <end position="84"/>
    </location>
</feature>
<dbReference type="PROSITE" id="PS50012">
    <property type="entry name" value="RCC1_3"/>
    <property type="match status" value="6"/>
</dbReference>
<dbReference type="AlphaFoldDB" id="A0A6J1EHD8"/>
<dbReference type="InterPro" id="IPR058923">
    <property type="entry name" value="RCC1-like_dom"/>
</dbReference>
<dbReference type="PRINTS" id="PR00633">
    <property type="entry name" value="RCCNDNSATION"/>
</dbReference>
<feature type="repeat" description="RCC1" evidence="2">
    <location>
        <begin position="251"/>
        <end position="300"/>
    </location>
</feature>
<feature type="repeat" description="RCC1" evidence="2">
    <location>
        <begin position="190"/>
        <end position="250"/>
    </location>
</feature>
<dbReference type="PROSITE" id="PS00626">
    <property type="entry name" value="RCC1_2"/>
    <property type="match status" value="1"/>
</dbReference>
<dbReference type="Gene3D" id="2.130.10.30">
    <property type="entry name" value="Regulator of chromosome condensation 1/beta-lactamase-inhibitor protein II"/>
    <property type="match status" value="2"/>
</dbReference>
<dbReference type="PANTHER" id="PTHR22870:SF395">
    <property type="entry name" value="UVB-RESISTANCE PROTEIN UVR8-RELATED"/>
    <property type="match status" value="1"/>
</dbReference>
<feature type="repeat" description="RCC1" evidence="2">
    <location>
        <begin position="136"/>
        <end position="189"/>
    </location>
</feature>
<name>A0A6J1EHD8_CUCMO</name>
<dbReference type="Pfam" id="PF25390">
    <property type="entry name" value="WD40_RLD"/>
    <property type="match status" value="1"/>
</dbReference>
<evidence type="ECO:0000313" key="4">
    <source>
        <dbReference type="Proteomes" id="UP000504609"/>
    </source>
</evidence>
<dbReference type="PANTHER" id="PTHR22870">
    <property type="entry name" value="REGULATOR OF CHROMOSOME CONDENSATION"/>
    <property type="match status" value="1"/>
</dbReference>
<evidence type="ECO:0000256" key="1">
    <source>
        <dbReference type="ARBA" id="ARBA00022737"/>
    </source>
</evidence>
<evidence type="ECO:0000259" key="3">
    <source>
        <dbReference type="Pfam" id="PF25390"/>
    </source>
</evidence>
<accession>A0A6J1EHD8</accession>
<keyword evidence="1" id="KW-0677">Repeat</keyword>
<organism evidence="4 5">
    <name type="scientific">Cucurbita moschata</name>
    <name type="common">Winter crookneck squash</name>
    <name type="synonym">Cucurbita pepo var. moschata</name>
    <dbReference type="NCBI Taxonomy" id="3662"/>
    <lineage>
        <taxon>Eukaryota</taxon>
        <taxon>Viridiplantae</taxon>
        <taxon>Streptophyta</taxon>
        <taxon>Embryophyta</taxon>
        <taxon>Tracheophyta</taxon>
        <taxon>Spermatophyta</taxon>
        <taxon>Magnoliopsida</taxon>
        <taxon>eudicotyledons</taxon>
        <taxon>Gunneridae</taxon>
        <taxon>Pentapetalae</taxon>
        <taxon>rosids</taxon>
        <taxon>fabids</taxon>
        <taxon>Cucurbitales</taxon>
        <taxon>Cucurbitaceae</taxon>
        <taxon>Cucurbiteae</taxon>
        <taxon>Cucurbita</taxon>
    </lineage>
</organism>
<dbReference type="GeneID" id="111432545"/>
<proteinExistence type="predicted"/>
<keyword evidence="4" id="KW-1185">Reference proteome</keyword>
<dbReference type="RefSeq" id="XP_022925245.1">
    <property type="nucleotide sequence ID" value="XM_023069477.1"/>
</dbReference>
<dbReference type="InterPro" id="IPR009091">
    <property type="entry name" value="RCC1/BLIP-II"/>
</dbReference>
<feature type="domain" description="RCC1-like" evidence="3">
    <location>
        <begin position="36"/>
        <end position="364"/>
    </location>
</feature>
<protein>
    <submittedName>
        <fullName evidence="5">Probable E3 ubiquitin-protein ligase HERC4 isoform X1</fullName>
    </submittedName>
</protein>
<evidence type="ECO:0000256" key="2">
    <source>
        <dbReference type="PROSITE-ProRule" id="PRU00235"/>
    </source>
</evidence>
<reference evidence="5" key="1">
    <citation type="submission" date="2025-08" db="UniProtKB">
        <authorList>
            <consortium name="RefSeq"/>
        </authorList>
    </citation>
    <scope>IDENTIFICATION</scope>
    <source>
        <tissue evidence="5">Young leaves</tissue>
    </source>
</reference>
<dbReference type="InterPro" id="IPR000408">
    <property type="entry name" value="Reg_chr_condens"/>
</dbReference>
<feature type="repeat" description="RCC1" evidence="2">
    <location>
        <begin position="301"/>
        <end position="353"/>
    </location>
</feature>
<dbReference type="InterPro" id="IPR051210">
    <property type="entry name" value="Ub_ligase/GEF_domain"/>
</dbReference>
<dbReference type="Proteomes" id="UP000504609">
    <property type="component" value="Unplaced"/>
</dbReference>
<gene>
    <name evidence="5" type="primary">LOC111432545</name>
</gene>
<sequence length="428" mass="46039">MLARRRLAELIIGFNSETRRRRSRLLSSNSGKRFAAVWGNGDFGRLGLGNLDSQWRPVACSSFDREILKDIACGGAHTLFLTESGRVYATGLNNLGQLGILEEQGYCTEPVEVRIQKEAVHIAAGYNHSCVVTADGELYMWGMNSSGQLGLGKRSAKSVCLPTKVNSLDGIVIRRAALGSDHSMAVTDGGKVLSWGDGRSGRLGHGHESSLLGFLKSTSEYTPRLIKELEGIKVKRIAAGMLHSACVDENGAVFIFGERATNRVSFGDANKETTPSMISTLLNCEEVSCGGYHTCVLTKGGDLYSWGSNENGCLGNGSTSVFHLPEKVEGPFSKSPVSKVSCGWKHTAAISGGAIFTWGWGGSHGTFSVDGHSSGGQLVCFSCIYFLVIYAAQLDLLLDLFRVGRHLMCMLEIYGFVRQSIAVGDGFI</sequence>
<feature type="repeat" description="RCC1" evidence="2">
    <location>
        <begin position="85"/>
        <end position="135"/>
    </location>
</feature>
<dbReference type="SUPFAM" id="SSF50985">
    <property type="entry name" value="RCC1/BLIP-II"/>
    <property type="match status" value="1"/>
</dbReference>
<dbReference type="KEGG" id="cmos:111432545"/>